<feature type="transmembrane region" description="Helical" evidence="1">
    <location>
        <begin position="387"/>
        <end position="410"/>
    </location>
</feature>
<evidence type="ECO:0000313" key="3">
    <source>
        <dbReference type="Proteomes" id="UP000294743"/>
    </source>
</evidence>
<protein>
    <submittedName>
        <fullName evidence="2">ABC-2 family transporter</fullName>
    </submittedName>
</protein>
<keyword evidence="1" id="KW-0472">Membrane</keyword>
<proteinExistence type="predicted"/>
<feature type="transmembrane region" description="Helical" evidence="1">
    <location>
        <begin position="287"/>
        <end position="311"/>
    </location>
</feature>
<reference evidence="2 3" key="1">
    <citation type="submission" date="2019-03" db="EMBL/GenBank/DDBJ databases">
        <title>Genomic Encyclopedia of Type Strains, Phase IV (KMG-IV): sequencing the most valuable type-strain genomes for metagenomic binning, comparative biology and taxonomic classification.</title>
        <authorList>
            <person name="Goeker M."/>
        </authorList>
    </citation>
    <scope>NUCLEOTIDE SEQUENCE [LARGE SCALE GENOMIC DNA]</scope>
    <source>
        <strain evidence="2 3">DSM 28867</strain>
    </source>
</reference>
<dbReference type="AlphaFoldDB" id="A0A4R7ZJH4"/>
<dbReference type="RefSeq" id="WP_134169841.1">
    <property type="nucleotide sequence ID" value="NZ_SODD01000022.1"/>
</dbReference>
<evidence type="ECO:0000313" key="2">
    <source>
        <dbReference type="EMBL" id="TDW16548.1"/>
    </source>
</evidence>
<dbReference type="OrthoDB" id="1656165at2"/>
<dbReference type="Pfam" id="PF12679">
    <property type="entry name" value="ABC2_membrane_2"/>
    <property type="match status" value="1"/>
</dbReference>
<feature type="transmembrane region" description="Helical" evidence="1">
    <location>
        <begin position="467"/>
        <end position="487"/>
    </location>
</feature>
<dbReference type="GO" id="GO:0140359">
    <property type="term" value="F:ABC-type transporter activity"/>
    <property type="evidence" value="ECO:0007669"/>
    <property type="project" value="InterPro"/>
</dbReference>
<keyword evidence="1" id="KW-1133">Transmembrane helix</keyword>
<feature type="transmembrane region" description="Helical" evidence="1">
    <location>
        <begin position="235"/>
        <end position="260"/>
    </location>
</feature>
<dbReference type="PANTHER" id="PTHR43471">
    <property type="entry name" value="ABC TRANSPORTER PERMEASE"/>
    <property type="match status" value="1"/>
</dbReference>
<organism evidence="2 3">
    <name type="scientific">Breznakia blatticola</name>
    <dbReference type="NCBI Taxonomy" id="1754012"/>
    <lineage>
        <taxon>Bacteria</taxon>
        <taxon>Bacillati</taxon>
        <taxon>Bacillota</taxon>
        <taxon>Erysipelotrichia</taxon>
        <taxon>Erysipelotrichales</taxon>
        <taxon>Erysipelotrichaceae</taxon>
        <taxon>Breznakia</taxon>
    </lineage>
</organism>
<accession>A0A4R7ZJH4</accession>
<dbReference type="GO" id="GO:0005886">
    <property type="term" value="C:plasma membrane"/>
    <property type="evidence" value="ECO:0007669"/>
    <property type="project" value="UniProtKB-SubCell"/>
</dbReference>
<feature type="transmembrane region" description="Helical" evidence="1">
    <location>
        <begin position="417"/>
        <end position="438"/>
    </location>
</feature>
<keyword evidence="3" id="KW-1185">Reference proteome</keyword>
<name>A0A4R7ZJH4_9FIRM</name>
<dbReference type="EMBL" id="SODD01000022">
    <property type="protein sequence ID" value="TDW16548.1"/>
    <property type="molecule type" value="Genomic_DNA"/>
</dbReference>
<dbReference type="Proteomes" id="UP000294743">
    <property type="component" value="Unassembled WGS sequence"/>
</dbReference>
<sequence>MKTYFFYECKRIIKSKKFIIALVFVLLVYVFTIVELKNEDQKRMMNDEIMDIVQQQTNGNIQKDDNIDGVLSDLLIQKEMDFYLFKNDIGIYDEYGEIVQLTKSQKVINDFLDGEIEHIQTMINNKEIDYEVLGEMNMKEFIFQTLYEYQRIPKMSDMDYSYQIAEVNKIAAAHGMKDVQLALEDYKEDIRNANAGFGYYENNFYTFQFILRYTDTLNRLKIRDLTPYSVNSSTVLYQLVSNSIQIAVPVLIMLMFFNLFDKDRKQGTLKSILIQPKRRTLSYDGKIISGLSSSLLMVFIPIILIAGILFVSDHGAYTSYPMIMRTRDTMRVNVVTNTSDLLEDLYYSGEIDSKTLHYGLSEYSPERYDYYNQKPALSSDLLPLWQFNLLLVAAVICYVAFTCMLFVFINTLINNRLIGCLVFMAIVVIGHVICPIGTLEKMNVINPFAYSNPIHNLQGTSSFGWPYIYIVLPIYTLLMYIAGKLVYRFKKFY</sequence>
<evidence type="ECO:0000256" key="1">
    <source>
        <dbReference type="SAM" id="Phobius"/>
    </source>
</evidence>
<gene>
    <name evidence="2" type="ORF">EDD63_12230</name>
</gene>
<keyword evidence="1" id="KW-0812">Transmembrane</keyword>
<comment type="caution">
    <text evidence="2">The sequence shown here is derived from an EMBL/GenBank/DDBJ whole genome shotgun (WGS) entry which is preliminary data.</text>
</comment>